<accession>A0A5F1YYL3</accession>
<dbReference type="SMART" id="SM00028">
    <property type="entry name" value="TPR"/>
    <property type="match status" value="3"/>
</dbReference>
<dbReference type="InterPro" id="IPR051012">
    <property type="entry name" value="CellSynth/LPSAsmb/PSIAsmb"/>
</dbReference>
<dbReference type="Proteomes" id="UP000298277">
    <property type="component" value="Unassembled WGS sequence"/>
</dbReference>
<dbReference type="InterPro" id="IPR011990">
    <property type="entry name" value="TPR-like_helical_dom_sf"/>
</dbReference>
<dbReference type="EMBL" id="RQFA01000072">
    <property type="protein sequence ID" value="TGK29486.1"/>
    <property type="molecule type" value="Genomic_DNA"/>
</dbReference>
<dbReference type="SUPFAM" id="SSF48452">
    <property type="entry name" value="TPR-like"/>
    <property type="match status" value="1"/>
</dbReference>
<feature type="repeat" description="TPR" evidence="3">
    <location>
        <begin position="65"/>
        <end position="98"/>
    </location>
</feature>
<dbReference type="Gene3D" id="1.25.40.10">
    <property type="entry name" value="Tetratricopeptide repeat domain"/>
    <property type="match status" value="2"/>
</dbReference>
<reference evidence="4" key="1">
    <citation type="journal article" date="2019" name="PLoS Negl. Trop. Dis.">
        <title>Revisiting the worldwide diversity of Leptospira species in the environment.</title>
        <authorList>
            <person name="Vincent A.T."/>
            <person name="Schiettekatte O."/>
            <person name="Bourhy P."/>
            <person name="Veyrier F.J."/>
            <person name="Picardeau M."/>
        </authorList>
    </citation>
    <scope>NUCLEOTIDE SEQUENCE [LARGE SCALE GENOMIC DNA]</scope>
    <source>
        <strain evidence="4">201800299</strain>
    </source>
</reference>
<evidence type="ECO:0000256" key="2">
    <source>
        <dbReference type="ARBA" id="ARBA00022803"/>
    </source>
</evidence>
<dbReference type="PROSITE" id="PS50005">
    <property type="entry name" value="TPR"/>
    <property type="match status" value="2"/>
</dbReference>
<dbReference type="PANTHER" id="PTHR45586">
    <property type="entry name" value="TPR REPEAT-CONTAINING PROTEIN PA4667"/>
    <property type="match status" value="1"/>
</dbReference>
<gene>
    <name evidence="4" type="ORF">EHQ17_16065</name>
</gene>
<keyword evidence="1" id="KW-0677">Repeat</keyword>
<dbReference type="RefSeq" id="WP_135591606.1">
    <property type="nucleotide sequence ID" value="NZ_RQEZ01000053.1"/>
</dbReference>
<name>A0A5F1YYL3_9LEPT</name>
<dbReference type="OrthoDB" id="344205at2"/>
<evidence type="ECO:0000313" key="4">
    <source>
        <dbReference type="EMBL" id="TGK29486.1"/>
    </source>
</evidence>
<dbReference type="PANTHER" id="PTHR45586:SF1">
    <property type="entry name" value="LIPOPOLYSACCHARIDE ASSEMBLY PROTEIN B"/>
    <property type="match status" value="1"/>
</dbReference>
<comment type="caution">
    <text evidence="4">The sequence shown here is derived from an EMBL/GenBank/DDBJ whole genome shotgun (WGS) entry which is preliminary data.</text>
</comment>
<feature type="repeat" description="TPR" evidence="3">
    <location>
        <begin position="99"/>
        <end position="132"/>
    </location>
</feature>
<protein>
    <submittedName>
        <fullName evidence="4">Uncharacterized protein</fullName>
    </submittedName>
</protein>
<dbReference type="InterPro" id="IPR019734">
    <property type="entry name" value="TPR_rpt"/>
</dbReference>
<evidence type="ECO:0000256" key="1">
    <source>
        <dbReference type="ARBA" id="ARBA00022737"/>
    </source>
</evidence>
<sequence length="670" mass="75594">MTNLKNRQKVGTALTIILFIAVYPIISQDNTVKNIAEGEARLKERNYAAAYRSFTEASNQNPMSVRALLGLAEAAQHLHKHTESFEAYRKALSFAPDNKNALKGAALAYVRKKEYQNSLNLLKTALDTDPFDPVLAPVQIQILLEMGSYETALKKLEMSRSKLQSSKEVQVLEAKVNGKTGNFGKAYQLWNSILASSSDDPDLFFNFASLLIDWAEKSSPSEKRQKLDAAAEKLERAISLYPDFEEAIDLLTRIRIWQGDFPSAVSLSQRLVSLYPKNSSYLYLKAFSESKESDKGSTVYKDSLKKDLDEILKLDDLDSISRQKAETVALTYFPENHSFRRKLGEYRMQRFRSSKNSLLFEMASHHLASARELIPGQPEVQFQTLNEYKRIGFFPRYLNLLLLLRKKYPDNEKYQYEIENLLDSMKQSIAYREGMLQITGDNLLEDYGRTPPVLLTFDLTDKTFLGDYPDLAVLVSSSVRKILSLNPTVALSDVLESNRSNPAALDVTPENYTAALPYSELFYVKLRDQIKSKPKARFLIYGSLKYDNHSLSIEWTIKDAKHEKILTTFRIYSKGRDFIPEAASRSAAKILSTIPPSASVLKVKDEDILINAGALDGLKKGSKIQTYNTSGKSGEATVVETDYFLSRAVPDNGITGLKTIAEGDRVIWKK</sequence>
<keyword evidence="2 3" id="KW-0802">TPR repeat</keyword>
<evidence type="ECO:0000256" key="3">
    <source>
        <dbReference type="PROSITE-ProRule" id="PRU00339"/>
    </source>
</evidence>
<organism evidence="4 5">
    <name type="scientific">Leptospira gomenensis</name>
    <dbReference type="NCBI Taxonomy" id="2484974"/>
    <lineage>
        <taxon>Bacteria</taxon>
        <taxon>Pseudomonadati</taxon>
        <taxon>Spirochaetota</taxon>
        <taxon>Spirochaetia</taxon>
        <taxon>Leptospirales</taxon>
        <taxon>Leptospiraceae</taxon>
        <taxon>Leptospira</taxon>
    </lineage>
</organism>
<proteinExistence type="predicted"/>
<keyword evidence="5" id="KW-1185">Reference proteome</keyword>
<dbReference type="Pfam" id="PF13432">
    <property type="entry name" value="TPR_16"/>
    <property type="match status" value="1"/>
</dbReference>
<dbReference type="AlphaFoldDB" id="A0A5F1YYL3"/>
<evidence type="ECO:0000313" key="5">
    <source>
        <dbReference type="Proteomes" id="UP000298277"/>
    </source>
</evidence>